<dbReference type="EMBL" id="MCBQ01014501">
    <property type="protein sequence ID" value="RKF62747.1"/>
    <property type="molecule type" value="Genomic_DNA"/>
</dbReference>
<feature type="compositionally biased region" description="Low complexity" evidence="1">
    <location>
        <begin position="198"/>
        <end position="215"/>
    </location>
</feature>
<comment type="caution">
    <text evidence="2">The sequence shown here is derived from an EMBL/GenBank/DDBJ whole genome shotgun (WGS) entry which is preliminary data.</text>
</comment>
<feature type="compositionally biased region" description="Polar residues" evidence="1">
    <location>
        <begin position="216"/>
        <end position="227"/>
    </location>
</feature>
<gene>
    <name evidence="2" type="ORF">GcM3_145015</name>
</gene>
<organism evidence="2 3">
    <name type="scientific">Golovinomyces cichoracearum</name>
    <dbReference type="NCBI Taxonomy" id="62708"/>
    <lineage>
        <taxon>Eukaryota</taxon>
        <taxon>Fungi</taxon>
        <taxon>Dikarya</taxon>
        <taxon>Ascomycota</taxon>
        <taxon>Pezizomycotina</taxon>
        <taxon>Leotiomycetes</taxon>
        <taxon>Erysiphales</taxon>
        <taxon>Erysiphaceae</taxon>
        <taxon>Golovinomyces</taxon>
    </lineage>
</organism>
<dbReference type="AlphaFoldDB" id="A0A420HZA8"/>
<keyword evidence="3" id="KW-1185">Reference proteome</keyword>
<feature type="region of interest" description="Disordered" evidence="1">
    <location>
        <begin position="198"/>
        <end position="241"/>
    </location>
</feature>
<accession>A0A420HZA8</accession>
<evidence type="ECO:0000256" key="1">
    <source>
        <dbReference type="SAM" id="MobiDB-lite"/>
    </source>
</evidence>
<reference evidence="2 3" key="1">
    <citation type="journal article" date="2018" name="BMC Genomics">
        <title>Comparative genome analyses reveal sequence features reflecting distinct modes of host-adaptation between dicot and monocot powdery mildew.</title>
        <authorList>
            <person name="Wu Y."/>
            <person name="Ma X."/>
            <person name="Pan Z."/>
            <person name="Kale S.D."/>
            <person name="Song Y."/>
            <person name="King H."/>
            <person name="Zhang Q."/>
            <person name="Presley C."/>
            <person name="Deng X."/>
            <person name="Wei C.I."/>
            <person name="Xiao S."/>
        </authorList>
    </citation>
    <scope>NUCLEOTIDE SEQUENCE [LARGE SCALE GENOMIC DNA]</scope>
    <source>
        <strain evidence="2">UMSG3</strain>
    </source>
</reference>
<dbReference type="Proteomes" id="UP000283383">
    <property type="component" value="Unassembled WGS sequence"/>
</dbReference>
<sequence>MSDQCPQRACSFPFPEIRSFISQAIHLPIKVTMRFPGYIIALVLLVYSASGIDDTSKKTITLINSSLGYNCYGTIYTREDIQIAAMKGCEKSADWGFRLRNIVPSQRLRNLIPSKPPVPSYTGKYFQINDKQNFNLKWRLPRINNKFNKMGQEGTTYVVFYLYRETLECFIRGVVFEPKNHGEEVLCRKHIFNTEAKISPQRSPKISPKISSNSPDNTLFRQTSPQGSLYDPKIPLDPVAE</sequence>
<protein>
    <submittedName>
        <fullName evidence="2">Uncharacterized protein</fullName>
    </submittedName>
</protein>
<evidence type="ECO:0000313" key="3">
    <source>
        <dbReference type="Proteomes" id="UP000283383"/>
    </source>
</evidence>
<evidence type="ECO:0000313" key="2">
    <source>
        <dbReference type="EMBL" id="RKF62747.1"/>
    </source>
</evidence>
<name>A0A420HZA8_9PEZI</name>
<proteinExistence type="predicted"/>